<accession>A0ABS1RIM5</accession>
<proteinExistence type="predicted"/>
<keyword evidence="2" id="KW-1185">Reference proteome</keyword>
<organism evidence="1 2">
    <name type="scientific">Rhodovulum visakhapatnamense</name>
    <dbReference type="NCBI Taxonomy" id="364297"/>
    <lineage>
        <taxon>Bacteria</taxon>
        <taxon>Pseudomonadati</taxon>
        <taxon>Pseudomonadota</taxon>
        <taxon>Alphaproteobacteria</taxon>
        <taxon>Rhodobacterales</taxon>
        <taxon>Paracoccaceae</taxon>
        <taxon>Rhodovulum</taxon>
    </lineage>
</organism>
<dbReference type="RefSeq" id="WP_075786533.1">
    <property type="nucleotide sequence ID" value="NZ_JAESIL010000071.1"/>
</dbReference>
<protein>
    <submittedName>
        <fullName evidence="1">Uncharacterized protein</fullName>
    </submittedName>
</protein>
<dbReference type="EMBL" id="JAESIL010000071">
    <property type="protein sequence ID" value="MBL3579488.1"/>
    <property type="molecule type" value="Genomic_DNA"/>
</dbReference>
<comment type="caution">
    <text evidence="1">The sequence shown here is derived from an EMBL/GenBank/DDBJ whole genome shotgun (WGS) entry which is preliminary data.</text>
</comment>
<name>A0ABS1RIM5_9RHOB</name>
<evidence type="ECO:0000313" key="1">
    <source>
        <dbReference type="EMBL" id="MBL3579488.1"/>
    </source>
</evidence>
<dbReference type="Proteomes" id="UP000635853">
    <property type="component" value="Unassembled WGS sequence"/>
</dbReference>
<sequence>MGSALDPTMPPTREPWAAAIRTDLDLALDGSDPGYPVGGTLDVHVAQLAAAAVALSDVAA</sequence>
<reference evidence="2" key="1">
    <citation type="submission" date="2021-01" db="EMBL/GenBank/DDBJ databases">
        <title>Draft genomes of Rhodovulum sulfidophilum.</title>
        <authorList>
            <person name="Guzman M.S."/>
        </authorList>
    </citation>
    <scope>NUCLEOTIDE SEQUENCE [LARGE SCALE GENOMIC DNA]</scope>
    <source>
        <strain evidence="2">AB19</strain>
    </source>
</reference>
<evidence type="ECO:0000313" key="2">
    <source>
        <dbReference type="Proteomes" id="UP000635853"/>
    </source>
</evidence>
<gene>
    <name evidence="1" type="ORF">JMJ92_15185</name>
</gene>